<dbReference type="EMBL" id="LGTZ01000341">
    <property type="protein sequence ID" value="OJD25642.1"/>
    <property type="molecule type" value="Genomic_DNA"/>
</dbReference>
<dbReference type="OrthoDB" id="10405639at2759"/>
<gene>
    <name evidence="2" type="ORF">ACJ73_02995</name>
</gene>
<evidence type="ECO:0000313" key="3">
    <source>
        <dbReference type="Proteomes" id="UP000242791"/>
    </source>
</evidence>
<dbReference type="AlphaFoldDB" id="A0A1J9QC35"/>
<organism evidence="2 3">
    <name type="scientific">Blastomyces percursus</name>
    <dbReference type="NCBI Taxonomy" id="1658174"/>
    <lineage>
        <taxon>Eukaryota</taxon>
        <taxon>Fungi</taxon>
        <taxon>Dikarya</taxon>
        <taxon>Ascomycota</taxon>
        <taxon>Pezizomycotina</taxon>
        <taxon>Eurotiomycetes</taxon>
        <taxon>Eurotiomycetidae</taxon>
        <taxon>Onygenales</taxon>
        <taxon>Ajellomycetaceae</taxon>
        <taxon>Blastomyces</taxon>
    </lineage>
</organism>
<name>A0A1J9QC35_9EURO</name>
<comment type="caution">
    <text evidence="2">The sequence shown here is derived from an EMBL/GenBank/DDBJ whole genome shotgun (WGS) entry which is preliminary data.</text>
</comment>
<feature type="compositionally biased region" description="Polar residues" evidence="1">
    <location>
        <begin position="135"/>
        <end position="145"/>
    </location>
</feature>
<protein>
    <submittedName>
        <fullName evidence="2">Uncharacterized protein</fullName>
    </submittedName>
</protein>
<proteinExistence type="predicted"/>
<evidence type="ECO:0000256" key="1">
    <source>
        <dbReference type="SAM" id="MobiDB-lite"/>
    </source>
</evidence>
<feature type="region of interest" description="Disordered" evidence="1">
    <location>
        <begin position="120"/>
        <end position="145"/>
    </location>
</feature>
<dbReference type="Proteomes" id="UP000242791">
    <property type="component" value="Unassembled WGS sequence"/>
</dbReference>
<evidence type="ECO:0000313" key="2">
    <source>
        <dbReference type="EMBL" id="OJD25642.1"/>
    </source>
</evidence>
<keyword evidence="3" id="KW-1185">Reference proteome</keyword>
<accession>A0A1J9QC35</accession>
<sequence>MAFYMPRSPGRSHGMSSDSIDFNRLHSYAPSSYIRMHRGPAYPVTINHGVETTYRTASLFPSTFTEDRRSYLSNSLDNGVGGYNGLPSIRNLINLNDSYESEPGSSPENPIYIEGAQEASQLRENGPPRTEATPKATSLSSGMTYTHPQRRNRILIFARRPEHRQCWGVLPYMLSCS</sequence>
<dbReference type="VEuPathDB" id="FungiDB:ACJ73_02995"/>
<reference evidence="2 3" key="1">
    <citation type="submission" date="2015-08" db="EMBL/GenBank/DDBJ databases">
        <title>Emmonsia species relationships and genome sequence.</title>
        <authorList>
            <person name="Cuomo C.A."/>
            <person name="Schwartz I.S."/>
            <person name="Kenyon C."/>
            <person name="De Hoog G.S."/>
            <person name="Govender N.P."/>
            <person name="Botha A."/>
            <person name="Moreno L."/>
            <person name="De Vries M."/>
            <person name="Munoz J.F."/>
            <person name="Stielow J.B."/>
        </authorList>
    </citation>
    <scope>NUCLEOTIDE SEQUENCE [LARGE SCALE GENOMIC DNA]</scope>
    <source>
        <strain evidence="2 3">EI222</strain>
    </source>
</reference>